<accession>A0ABN7TIR9</accession>
<gene>
    <name evidence="3" type="ORF">PAECIP111802_01979</name>
</gene>
<organism evidence="3 4">
    <name type="scientific">Paenibacillus allorhizosphaerae</name>
    <dbReference type="NCBI Taxonomy" id="2849866"/>
    <lineage>
        <taxon>Bacteria</taxon>
        <taxon>Bacillati</taxon>
        <taxon>Bacillota</taxon>
        <taxon>Bacilli</taxon>
        <taxon>Bacillales</taxon>
        <taxon>Paenibacillaceae</taxon>
        <taxon>Paenibacillus</taxon>
    </lineage>
</organism>
<name>A0ABN7TIR9_9BACL</name>
<feature type="domain" description="Phage tail collar" evidence="2">
    <location>
        <begin position="7"/>
        <end position="63"/>
    </location>
</feature>
<evidence type="ECO:0000256" key="1">
    <source>
        <dbReference type="SAM" id="MobiDB-lite"/>
    </source>
</evidence>
<sequence>MAQPYIGEIRIFAGNFAPAGWAFCDGSMLSISQNDTLFNLIGITYGGDGQQTFALPDLRGRIPIHMGQGPGLSPYALGQTGGSEAVTLTTNQIPAHNHQMLGQTKRGNTNSPQNAVWAKSTLRQFNDSSGQTQSMHPNIVSPSGGSQPHDNMMPYLTINFIISLFGIYPSQT</sequence>
<evidence type="ECO:0000259" key="2">
    <source>
        <dbReference type="Pfam" id="PF07484"/>
    </source>
</evidence>
<reference evidence="3 4" key="1">
    <citation type="submission" date="2021-06" db="EMBL/GenBank/DDBJ databases">
        <authorList>
            <person name="Criscuolo A."/>
        </authorList>
    </citation>
    <scope>NUCLEOTIDE SEQUENCE [LARGE SCALE GENOMIC DNA]</scope>
    <source>
        <strain evidence="4">CIP 111802</strain>
    </source>
</reference>
<keyword evidence="4" id="KW-1185">Reference proteome</keyword>
<evidence type="ECO:0000313" key="3">
    <source>
        <dbReference type="EMBL" id="CAG7633751.1"/>
    </source>
</evidence>
<evidence type="ECO:0000313" key="4">
    <source>
        <dbReference type="Proteomes" id="UP000730618"/>
    </source>
</evidence>
<dbReference type="InterPro" id="IPR011083">
    <property type="entry name" value="Phage_tail_collar_dom"/>
</dbReference>
<dbReference type="EMBL" id="CAJVCE010000004">
    <property type="protein sequence ID" value="CAG7633751.1"/>
    <property type="molecule type" value="Genomic_DNA"/>
</dbReference>
<proteinExistence type="predicted"/>
<dbReference type="CDD" id="cd22641">
    <property type="entry name" value="C24-like"/>
    <property type="match status" value="1"/>
</dbReference>
<comment type="caution">
    <text evidence="3">The sequence shown here is derived from an EMBL/GenBank/DDBJ whole genome shotgun (WGS) entry which is preliminary data.</text>
</comment>
<feature type="region of interest" description="Disordered" evidence="1">
    <location>
        <begin position="127"/>
        <end position="146"/>
    </location>
</feature>
<dbReference type="RefSeq" id="WP_218098299.1">
    <property type="nucleotide sequence ID" value="NZ_CAJVCE010000004.1"/>
</dbReference>
<protein>
    <recommendedName>
        <fullName evidence="2">Phage tail collar domain-containing protein</fullName>
    </recommendedName>
</protein>
<dbReference type="Pfam" id="PF07484">
    <property type="entry name" value="Collar"/>
    <property type="match status" value="1"/>
</dbReference>
<dbReference type="Proteomes" id="UP000730618">
    <property type="component" value="Unassembled WGS sequence"/>
</dbReference>